<dbReference type="InterPro" id="IPR012944">
    <property type="entry name" value="SusD_RagB_dom"/>
</dbReference>
<evidence type="ECO:0000256" key="2">
    <source>
        <dbReference type="ARBA" id="ARBA00006275"/>
    </source>
</evidence>
<reference evidence="9 10" key="1">
    <citation type="submission" date="2020-08" db="EMBL/GenBank/DDBJ databases">
        <title>Genome public.</title>
        <authorList>
            <person name="Liu C."/>
            <person name="Sun Q."/>
        </authorList>
    </citation>
    <scope>NUCLEOTIDE SEQUENCE [LARGE SCALE GENOMIC DNA]</scope>
    <source>
        <strain evidence="9 10">NSJ-21</strain>
    </source>
</reference>
<evidence type="ECO:0000256" key="3">
    <source>
        <dbReference type="ARBA" id="ARBA00022729"/>
    </source>
</evidence>
<organism evidence="9 10">
    <name type="scientific">Bacteroides parvus</name>
    <dbReference type="NCBI Taxonomy" id="2763025"/>
    <lineage>
        <taxon>Bacteria</taxon>
        <taxon>Pseudomonadati</taxon>
        <taxon>Bacteroidota</taxon>
        <taxon>Bacteroidia</taxon>
        <taxon>Bacteroidales</taxon>
        <taxon>Bacteroidaceae</taxon>
        <taxon>Bacteroides</taxon>
    </lineage>
</organism>
<dbReference type="InterPro" id="IPR033985">
    <property type="entry name" value="SusD-like_N"/>
</dbReference>
<keyword evidence="3 6" id="KW-0732">Signal</keyword>
<evidence type="ECO:0000313" key="10">
    <source>
        <dbReference type="Proteomes" id="UP000600230"/>
    </source>
</evidence>
<feature type="signal peptide" evidence="6">
    <location>
        <begin position="1"/>
        <end position="21"/>
    </location>
</feature>
<feature type="domain" description="SusD-like N-terminal" evidence="8">
    <location>
        <begin position="35"/>
        <end position="232"/>
    </location>
</feature>
<dbReference type="Gene3D" id="1.25.40.390">
    <property type="match status" value="1"/>
</dbReference>
<feature type="domain" description="RagB/SusD" evidence="7">
    <location>
        <begin position="316"/>
        <end position="655"/>
    </location>
</feature>
<dbReference type="InterPro" id="IPR011990">
    <property type="entry name" value="TPR-like_helical_dom_sf"/>
</dbReference>
<name>A0ABR7BYS5_9BACE</name>
<dbReference type="SUPFAM" id="SSF48452">
    <property type="entry name" value="TPR-like"/>
    <property type="match status" value="1"/>
</dbReference>
<comment type="caution">
    <text evidence="9">The sequence shown here is derived from an EMBL/GenBank/DDBJ whole genome shotgun (WGS) entry which is preliminary data.</text>
</comment>
<accession>A0ABR7BYS5</accession>
<keyword evidence="5" id="KW-0998">Cell outer membrane</keyword>
<dbReference type="PROSITE" id="PS51257">
    <property type="entry name" value="PROKAR_LIPOPROTEIN"/>
    <property type="match status" value="1"/>
</dbReference>
<dbReference type="Pfam" id="PF07980">
    <property type="entry name" value="SusD_RagB"/>
    <property type="match status" value="1"/>
</dbReference>
<gene>
    <name evidence="9" type="ORF">H8S53_04400</name>
</gene>
<evidence type="ECO:0000313" key="9">
    <source>
        <dbReference type="EMBL" id="MBC5590498.1"/>
    </source>
</evidence>
<feature type="chain" id="PRO_5047169822" evidence="6">
    <location>
        <begin position="22"/>
        <end position="664"/>
    </location>
</feature>
<evidence type="ECO:0000256" key="4">
    <source>
        <dbReference type="ARBA" id="ARBA00023136"/>
    </source>
</evidence>
<evidence type="ECO:0000259" key="7">
    <source>
        <dbReference type="Pfam" id="PF07980"/>
    </source>
</evidence>
<dbReference type="Pfam" id="PF14322">
    <property type="entry name" value="SusD-like_3"/>
    <property type="match status" value="1"/>
</dbReference>
<comment type="similarity">
    <text evidence="2">Belongs to the SusD family.</text>
</comment>
<keyword evidence="4" id="KW-0472">Membrane</keyword>
<evidence type="ECO:0000256" key="6">
    <source>
        <dbReference type="SAM" id="SignalP"/>
    </source>
</evidence>
<protein>
    <submittedName>
        <fullName evidence="9">RagB/SusD family nutrient uptake outer membrane protein</fullName>
    </submittedName>
</protein>
<dbReference type="EMBL" id="JACOOG010000001">
    <property type="protein sequence ID" value="MBC5590498.1"/>
    <property type="molecule type" value="Genomic_DNA"/>
</dbReference>
<evidence type="ECO:0000256" key="5">
    <source>
        <dbReference type="ARBA" id="ARBA00023237"/>
    </source>
</evidence>
<proteinExistence type="inferred from homology"/>
<dbReference type="Proteomes" id="UP000600230">
    <property type="component" value="Unassembled WGS sequence"/>
</dbReference>
<dbReference type="RefSeq" id="WP_138346317.1">
    <property type="nucleotide sequence ID" value="NZ_JACOOG010000001.1"/>
</dbReference>
<comment type="subcellular location">
    <subcellularLocation>
        <location evidence="1">Cell outer membrane</location>
    </subcellularLocation>
</comment>
<evidence type="ECO:0000256" key="1">
    <source>
        <dbReference type="ARBA" id="ARBA00004442"/>
    </source>
</evidence>
<sequence length="664" mass="75686">MKNIFKIGALGLLMSVGLSSCNDFFDAIPGEQYDMEDTFTNRQKTEQFLNNVYSYVPDETRERYSTNYSDQPGTIVTGASLEANITWSWHSSNEWTMGMTYASSSWINFWFINYYKGISKASSFIANVDRCAEASANDRLVWKAQARALRALYYFYLFRMYGPVVLLGEDALALDTPLEELLKERNSVDECIDYITAELDLAAQDLPDRYNGSNLGRIDKGACKAFKAKVLLYAASPLFNGNSDYAEIRNKDGKQLFPQEYSQAKWEAARQAYADFFNQFGSQYKLYTVSGSNGPVDFYESYRQVTDGVHYGDDNKEQIFIRLADHSDHTYEVTPYHAHLSSESSIRGGLGFGTTQEMVDLFFTDKGVRIVDDPDYKEYDGIPSADMYTVTEDYNNPMNPARNYFLARNEKENEPNYVLKQWKNREARFYANITFNGSTWVKDDTNQGKITSVFSLNGNSGFNKAGHDAPVEGYGVRKMAPINGVWSGKHCANLLRLADMYLGYAEALSACGDYEGAMQQVNLVRARAGVPGYGNKGGKDANGYDFLTYPADRDNVDKRIRRERLIELAYEWNYYYDVRRWKVADMAVGDDWIYPSYHRGGEGGDIHGMNSKADFPAFFEKVVTETRVFNKRHYLFPIPDQEIRRNPKMVQNLGWNAETGESQE</sequence>
<evidence type="ECO:0000259" key="8">
    <source>
        <dbReference type="Pfam" id="PF14322"/>
    </source>
</evidence>
<keyword evidence="10" id="KW-1185">Reference proteome</keyword>